<dbReference type="Proteomes" id="UP000295066">
    <property type="component" value="Unassembled WGS sequence"/>
</dbReference>
<proteinExistence type="predicted"/>
<name>A0A4R8MCI8_9BACT</name>
<keyword evidence="3" id="KW-0997">Cell inner membrane</keyword>
<dbReference type="EMBL" id="SORI01000004">
    <property type="protein sequence ID" value="TDY61927.1"/>
    <property type="molecule type" value="Genomic_DNA"/>
</dbReference>
<keyword evidence="8" id="KW-1185">Reference proteome</keyword>
<sequence>MKGRAAVLDCIRKWIRPGWRATAVASFFSGGLRLIRPRRKVALENLRLAFPDSEETWRKETVRKCYRHISWMVAEYLSLVSDPARVHSWVVETEGKEILDNLRDSGRGAIILTGHVGNWELLAGWLAQSGYPLTAVVRNPDDPNLSELIETYRAALGVGTIEKHFIMKDAVRFAKRGGFLGLLPDQAWNSTGVHGPFFGRMCYTAGGPAAIAHMAGVPVVPVVSYRLAPFRHRVVISPPVPMAEGTDRNSAIQENTLRMNRAIEEMIRPFPEQWLWLHRRWK</sequence>
<evidence type="ECO:0000256" key="1">
    <source>
        <dbReference type="ARBA" id="ARBA00004533"/>
    </source>
</evidence>
<protein>
    <submittedName>
        <fullName evidence="7">KDO2-lipid IV(A) lauroyltransferase</fullName>
    </submittedName>
</protein>
<dbReference type="PIRSF" id="PIRSF026649">
    <property type="entry name" value="MsbB"/>
    <property type="match status" value="1"/>
</dbReference>
<keyword evidence="5" id="KW-0472">Membrane</keyword>
<dbReference type="RefSeq" id="WP_133957017.1">
    <property type="nucleotide sequence ID" value="NZ_SORI01000004.1"/>
</dbReference>
<evidence type="ECO:0000256" key="4">
    <source>
        <dbReference type="ARBA" id="ARBA00022679"/>
    </source>
</evidence>
<reference evidence="7 8" key="1">
    <citation type="submission" date="2019-03" db="EMBL/GenBank/DDBJ databases">
        <title>Genomic Encyclopedia of Type Strains, Phase IV (KMG-IV): sequencing the most valuable type-strain genomes for metagenomic binning, comparative biology and taxonomic classification.</title>
        <authorList>
            <person name="Goeker M."/>
        </authorList>
    </citation>
    <scope>NUCLEOTIDE SEQUENCE [LARGE SCALE GENOMIC DNA]</scope>
    <source>
        <strain evidence="7 8">DSM 25964</strain>
    </source>
</reference>
<dbReference type="PANTHER" id="PTHR30606:SF10">
    <property type="entry name" value="PHOSPHATIDYLINOSITOL MANNOSIDE ACYLTRANSFERASE"/>
    <property type="match status" value="1"/>
</dbReference>
<accession>A0A4R8MCI8</accession>
<evidence type="ECO:0000313" key="7">
    <source>
        <dbReference type="EMBL" id="TDY61927.1"/>
    </source>
</evidence>
<dbReference type="InterPro" id="IPR004960">
    <property type="entry name" value="LipA_acyltrans"/>
</dbReference>
<dbReference type="GO" id="GO:0016746">
    <property type="term" value="F:acyltransferase activity"/>
    <property type="evidence" value="ECO:0007669"/>
    <property type="project" value="UniProtKB-KW"/>
</dbReference>
<comment type="subcellular location">
    <subcellularLocation>
        <location evidence="1">Cell inner membrane</location>
    </subcellularLocation>
</comment>
<keyword evidence="2" id="KW-1003">Cell membrane</keyword>
<dbReference type="GO" id="GO:0005886">
    <property type="term" value="C:plasma membrane"/>
    <property type="evidence" value="ECO:0007669"/>
    <property type="project" value="UniProtKB-SubCell"/>
</dbReference>
<gene>
    <name evidence="7" type="ORF">C8D99_104172</name>
</gene>
<dbReference type="AlphaFoldDB" id="A0A4R8MCI8"/>
<keyword evidence="6" id="KW-0012">Acyltransferase</keyword>
<dbReference type="GO" id="GO:0009247">
    <property type="term" value="P:glycolipid biosynthetic process"/>
    <property type="evidence" value="ECO:0007669"/>
    <property type="project" value="UniProtKB-ARBA"/>
</dbReference>
<dbReference type="CDD" id="cd07984">
    <property type="entry name" value="LPLAT_LABLAT-like"/>
    <property type="match status" value="1"/>
</dbReference>
<evidence type="ECO:0000256" key="5">
    <source>
        <dbReference type="ARBA" id="ARBA00023136"/>
    </source>
</evidence>
<evidence type="ECO:0000256" key="3">
    <source>
        <dbReference type="ARBA" id="ARBA00022519"/>
    </source>
</evidence>
<organism evidence="7 8">
    <name type="scientific">Aminivibrio pyruvatiphilus</name>
    <dbReference type="NCBI Taxonomy" id="1005740"/>
    <lineage>
        <taxon>Bacteria</taxon>
        <taxon>Thermotogati</taxon>
        <taxon>Synergistota</taxon>
        <taxon>Synergistia</taxon>
        <taxon>Synergistales</taxon>
        <taxon>Aminobacteriaceae</taxon>
        <taxon>Aminivibrio</taxon>
    </lineage>
</organism>
<evidence type="ECO:0000256" key="6">
    <source>
        <dbReference type="ARBA" id="ARBA00023315"/>
    </source>
</evidence>
<keyword evidence="4 7" id="KW-0808">Transferase</keyword>
<dbReference type="Pfam" id="PF03279">
    <property type="entry name" value="Lip_A_acyltrans"/>
    <property type="match status" value="1"/>
</dbReference>
<evidence type="ECO:0000313" key="8">
    <source>
        <dbReference type="Proteomes" id="UP000295066"/>
    </source>
</evidence>
<evidence type="ECO:0000256" key="2">
    <source>
        <dbReference type="ARBA" id="ARBA00022475"/>
    </source>
</evidence>
<dbReference type="OrthoDB" id="9801955at2"/>
<dbReference type="PANTHER" id="PTHR30606">
    <property type="entry name" value="LIPID A BIOSYNTHESIS LAUROYL ACYLTRANSFERASE"/>
    <property type="match status" value="1"/>
</dbReference>
<comment type="caution">
    <text evidence="7">The sequence shown here is derived from an EMBL/GenBank/DDBJ whole genome shotgun (WGS) entry which is preliminary data.</text>
</comment>